<dbReference type="EMBL" id="MU274903">
    <property type="protein sequence ID" value="KAI0092877.1"/>
    <property type="molecule type" value="Genomic_DNA"/>
</dbReference>
<gene>
    <name evidence="1" type="ORF">BDY19DRAFT_1054305</name>
</gene>
<accession>A0ACB8UEW1</accession>
<evidence type="ECO:0000313" key="1">
    <source>
        <dbReference type="EMBL" id="KAI0092877.1"/>
    </source>
</evidence>
<proteinExistence type="predicted"/>
<sequence length="744" mass="82383">MISKANRARFSELYHSLPQDAQQALVESHLIPMLSRTSRKRASRANAAAARLHKRHQNLPVLDIKTKKAEINLLLEELSKDSKRSFVMDISSKPEILHEIISCLTDWYDDLWSVAYEHNVQYELVHECLLLIHTTLNRLANVRSCCKCSLTSLYVPIVIKSKTGAVIKSFSIEGVQNLESVSEFIWRDMFLSMLASGKEHHEQLVLEMLVDIQRSNGWHQILRILRPAKKGTINLDDIGDDEDDWEDEDNEEEDDEDAFDLTWEEGAFGRCHHWPSRISSCLGDLRDLAEMTMKKEFEILPSSPLYIALISIADDSEGLSEELLEMIESIARVSPDTFAVALEIYSSELKVQPILNLLKTHSHLLRPRDAPSLQLAMILLGRNDHSELALSYIRKELIDTARAVKKALSLSFSRMDEPSNRTDLNQILKLRQGSTGRRNRIETWVDSITTPGADAANPMMFAAMMMGVPPMPGMNSDDDAYTYLDLDPLDPDLEDLRHEFRPALKKRFESWVNIAHMMKPGAAVLLSVYKYLIEFMPFLRAADATDEIIGRLQDRPSKQFVCDGLDALLAFTKIQKRKYNIAKTELQKRKDLEALAADSSPSASTGTSNNATPSPSGQTPDPTSAASSATPISVPVPLSTMFSAFPQGYSTEQIPVPGTAPNNTSGPSQSGASSSNTAQPSTSESGQSQSGNTVHSLLRNPLTPTASTQTQPHTLGLPFPLSTLFGAAIGSSSSAPGPSLDDVD</sequence>
<protein>
    <submittedName>
        <fullName evidence="1">Uncharacterized protein</fullName>
    </submittedName>
</protein>
<evidence type="ECO:0000313" key="2">
    <source>
        <dbReference type="Proteomes" id="UP001055072"/>
    </source>
</evidence>
<dbReference type="Proteomes" id="UP001055072">
    <property type="component" value="Unassembled WGS sequence"/>
</dbReference>
<comment type="caution">
    <text evidence="1">The sequence shown here is derived from an EMBL/GenBank/DDBJ whole genome shotgun (WGS) entry which is preliminary data.</text>
</comment>
<reference evidence="1" key="1">
    <citation type="journal article" date="2021" name="Environ. Microbiol.">
        <title>Gene family expansions and transcriptome signatures uncover fungal adaptations to wood decay.</title>
        <authorList>
            <person name="Hage H."/>
            <person name="Miyauchi S."/>
            <person name="Viragh M."/>
            <person name="Drula E."/>
            <person name="Min B."/>
            <person name="Chaduli D."/>
            <person name="Navarro D."/>
            <person name="Favel A."/>
            <person name="Norest M."/>
            <person name="Lesage-Meessen L."/>
            <person name="Balint B."/>
            <person name="Merenyi Z."/>
            <person name="de Eugenio L."/>
            <person name="Morin E."/>
            <person name="Martinez A.T."/>
            <person name="Baldrian P."/>
            <person name="Stursova M."/>
            <person name="Martinez M.J."/>
            <person name="Novotny C."/>
            <person name="Magnuson J.K."/>
            <person name="Spatafora J.W."/>
            <person name="Maurice S."/>
            <person name="Pangilinan J."/>
            <person name="Andreopoulos W."/>
            <person name="LaButti K."/>
            <person name="Hundley H."/>
            <person name="Na H."/>
            <person name="Kuo A."/>
            <person name="Barry K."/>
            <person name="Lipzen A."/>
            <person name="Henrissat B."/>
            <person name="Riley R."/>
            <person name="Ahrendt S."/>
            <person name="Nagy L.G."/>
            <person name="Grigoriev I.V."/>
            <person name="Martin F."/>
            <person name="Rosso M.N."/>
        </authorList>
    </citation>
    <scope>NUCLEOTIDE SEQUENCE</scope>
    <source>
        <strain evidence="1">CBS 384.51</strain>
    </source>
</reference>
<keyword evidence="2" id="KW-1185">Reference proteome</keyword>
<organism evidence="1 2">
    <name type="scientific">Irpex rosettiformis</name>
    <dbReference type="NCBI Taxonomy" id="378272"/>
    <lineage>
        <taxon>Eukaryota</taxon>
        <taxon>Fungi</taxon>
        <taxon>Dikarya</taxon>
        <taxon>Basidiomycota</taxon>
        <taxon>Agaricomycotina</taxon>
        <taxon>Agaricomycetes</taxon>
        <taxon>Polyporales</taxon>
        <taxon>Irpicaceae</taxon>
        <taxon>Irpex</taxon>
    </lineage>
</organism>
<name>A0ACB8UEW1_9APHY</name>